<accession>A0ABR2N9Z9</accession>
<dbReference type="Proteomes" id="UP001396334">
    <property type="component" value="Unassembled WGS sequence"/>
</dbReference>
<name>A0ABR2N9Z9_9ROSI</name>
<dbReference type="EMBL" id="JBBPBN010000199">
    <property type="protein sequence ID" value="KAK8972950.1"/>
    <property type="molecule type" value="Genomic_DNA"/>
</dbReference>
<evidence type="ECO:0000313" key="2">
    <source>
        <dbReference type="Proteomes" id="UP001396334"/>
    </source>
</evidence>
<gene>
    <name evidence="1" type="ORF">V6N11_025446</name>
</gene>
<evidence type="ECO:0000313" key="1">
    <source>
        <dbReference type="EMBL" id="KAK8972950.1"/>
    </source>
</evidence>
<reference evidence="1 2" key="1">
    <citation type="journal article" date="2024" name="G3 (Bethesda)">
        <title>Genome assembly of Hibiscus sabdariffa L. provides insights into metabolisms of medicinal natural products.</title>
        <authorList>
            <person name="Kim T."/>
        </authorList>
    </citation>
    <scope>NUCLEOTIDE SEQUENCE [LARGE SCALE GENOMIC DNA]</scope>
    <source>
        <strain evidence="1">TK-2024</strain>
        <tissue evidence="1">Old leaves</tissue>
    </source>
</reference>
<proteinExistence type="predicted"/>
<comment type="caution">
    <text evidence="1">The sequence shown here is derived from an EMBL/GenBank/DDBJ whole genome shotgun (WGS) entry which is preliminary data.</text>
</comment>
<organism evidence="1 2">
    <name type="scientific">Hibiscus sabdariffa</name>
    <name type="common">roselle</name>
    <dbReference type="NCBI Taxonomy" id="183260"/>
    <lineage>
        <taxon>Eukaryota</taxon>
        <taxon>Viridiplantae</taxon>
        <taxon>Streptophyta</taxon>
        <taxon>Embryophyta</taxon>
        <taxon>Tracheophyta</taxon>
        <taxon>Spermatophyta</taxon>
        <taxon>Magnoliopsida</taxon>
        <taxon>eudicotyledons</taxon>
        <taxon>Gunneridae</taxon>
        <taxon>Pentapetalae</taxon>
        <taxon>rosids</taxon>
        <taxon>malvids</taxon>
        <taxon>Malvales</taxon>
        <taxon>Malvaceae</taxon>
        <taxon>Malvoideae</taxon>
        <taxon>Hibiscus</taxon>
    </lineage>
</organism>
<keyword evidence="2" id="KW-1185">Reference proteome</keyword>
<sequence length="1174" mass="134302">MGDCSDCRFVFFHSSVDTVGSRWCESRSRPPLGRRSVRLGRPLIGHRQPCRLRCQVWDEAQGSDESFWCGKGPYLFSVLQVPVWCSTSDDWYGVLGRFALVISDGFIAWFLDGAIGGNSDDGLLVCSCDGIMEGKCDGGLGIWCVDGGMERSLGLVNFQGRWDGRFGPRKGVRLIGENLVGWRRFNGEDGRLGWVSLDRKMGMFTELDWLFLGRWGWLAEMEVVFCWSWFGCTVVGWRLENFQRKSEQRIGGTLEERRFVVMEILVKEWLGGVWRKCWWRYRRKEAQNSSFMGFKGWLWRFPWGSTAESMGRGEAAGEAMGNPDISCMSMMERSCMWDYSCDEWGPTRSLFSGVVVQRETFSWVCVLAGWPGGIVGPCGIRERLWMETIRRGLGIRFQEKIRCVFRSGVWGLIRCVLDRRILVSKRSVLVRRTLVSKRSVLVRRLLGSKRIILVSRIRGSKRSVLVSRILGLIRSVLIRRILGSIRSVLFRSTMNSLNWRAVDGMVGCRDDGSLVNKDYYGCSDRTALLWEIQNRSFDPQVGTGSIGNNSTGWGLVKVQRKFEQGIDGTIGERWFVVMETIKEERLGGVWRRCRWRHRWKEGKNISFTSLSGWLWRLSRESKVESMGRGEVDGEEEGRSGFSCMSRMVRSYTWDYSRVEGGPTGSLFSKAVVQRGTFPWACVLAGWTGEMFGPGGNQGRIWLIMIRHVLGIRFKEPILCVVRNVDWELKRSVFNSRILGLIRSILDRRFRGLIRSVLSGPLKGMNWSVCGSHPGKRKRCVLKTGCEQADGERVKRCVWSSQLFEFVRWSVDLEVWVLERYILVSELGIDSDIRATFLEALWKGWIYDDFQELGLPRTGVSLYERSGASPEVGRLLLERGGRLTEMNGVICWLWFGCKVAVWGVMRSLFLNVLLKRGFYMEPLEMGWSRFGVGLLGVIQLGEVSKMGRFFGFVWKELISRGWLGEGHEVARGRGTDGLLAELRTGSPHGNVRLRIAEGWPMVFKGRWRLYWGSMVKSKEWEEVAGEVENESEMRCMIGMTVDSTRGNFSDGMKRSVSGVQLLQLLRCVLLVIKLKLIRCVYGAVQLRKIRCVSRTEQSRGIRCVFGSKYRLTNSYIRITISTFRTYLGIVLCFQSKCRGKIPLMAEEVEKLMSNLNFSEEEMIEMEPVEGIGQEQ</sequence>
<protein>
    <submittedName>
        <fullName evidence="1">Uncharacterized protein</fullName>
    </submittedName>
</protein>